<sequence>EVYSGLSSGDIDILFGANETPERRTWMAFTKPVHRYPYAAFALKNSGIQTMGDLDGRRLGIIEGDIIESLLPGEYPNVQYDILTFESQIEAIGALLNGEIDGFIT</sequence>
<dbReference type="Gene3D" id="3.40.190.10">
    <property type="entry name" value="Periplasmic binding protein-like II"/>
    <property type="match status" value="1"/>
</dbReference>
<name>A0ABQ5L029_9EUKA</name>
<dbReference type="PANTHER" id="PTHR35936:SF17">
    <property type="entry name" value="ARGININE-BINDING EXTRACELLULAR PROTEIN ARTP"/>
    <property type="match status" value="1"/>
</dbReference>
<organism evidence="1 2">
    <name type="scientific">Aduncisulcus paluster</name>
    <dbReference type="NCBI Taxonomy" id="2918883"/>
    <lineage>
        <taxon>Eukaryota</taxon>
        <taxon>Metamonada</taxon>
        <taxon>Carpediemonas-like organisms</taxon>
        <taxon>Aduncisulcus</taxon>
    </lineage>
</organism>
<comment type="caution">
    <text evidence="1">The sequence shown here is derived from an EMBL/GenBank/DDBJ whole genome shotgun (WGS) entry which is preliminary data.</text>
</comment>
<keyword evidence="2" id="KW-1185">Reference proteome</keyword>
<dbReference type="EMBL" id="BQXS01004410">
    <property type="protein sequence ID" value="GKT37139.1"/>
    <property type="molecule type" value="Genomic_DNA"/>
</dbReference>
<evidence type="ECO:0000313" key="2">
    <source>
        <dbReference type="Proteomes" id="UP001057375"/>
    </source>
</evidence>
<feature type="non-terminal residue" evidence="1">
    <location>
        <position position="105"/>
    </location>
</feature>
<gene>
    <name evidence="1" type="ORF">ADUPG1_003269</name>
</gene>
<protein>
    <submittedName>
        <fullName evidence="1">Diguanylate cyclase (GGDEF) domain-containing protein</fullName>
    </submittedName>
</protein>
<reference evidence="1" key="1">
    <citation type="submission" date="2022-03" db="EMBL/GenBank/DDBJ databases">
        <title>Draft genome sequence of Aduncisulcus paluster, a free-living microaerophilic Fornicata.</title>
        <authorList>
            <person name="Yuyama I."/>
            <person name="Kume K."/>
            <person name="Tamura T."/>
            <person name="Inagaki Y."/>
            <person name="Hashimoto T."/>
        </authorList>
    </citation>
    <scope>NUCLEOTIDE SEQUENCE</scope>
    <source>
        <strain evidence="1">NY0171</strain>
    </source>
</reference>
<accession>A0ABQ5L029</accession>
<dbReference type="SUPFAM" id="SSF53850">
    <property type="entry name" value="Periplasmic binding protein-like II"/>
    <property type="match status" value="1"/>
</dbReference>
<dbReference type="PANTHER" id="PTHR35936">
    <property type="entry name" value="MEMBRANE-BOUND LYTIC MUREIN TRANSGLYCOSYLASE F"/>
    <property type="match status" value="1"/>
</dbReference>
<feature type="non-terminal residue" evidence="1">
    <location>
        <position position="1"/>
    </location>
</feature>
<proteinExistence type="predicted"/>
<dbReference type="Proteomes" id="UP001057375">
    <property type="component" value="Unassembled WGS sequence"/>
</dbReference>
<evidence type="ECO:0000313" key="1">
    <source>
        <dbReference type="EMBL" id="GKT37139.1"/>
    </source>
</evidence>